<keyword evidence="3 7" id="KW-0812">Transmembrane</keyword>
<keyword evidence="5 7" id="KW-1133">Transmembrane helix</keyword>
<feature type="transmembrane region" description="Helical" evidence="7">
    <location>
        <begin position="331"/>
        <end position="351"/>
    </location>
</feature>
<dbReference type="AlphaFoldDB" id="A0A2I0K693"/>
<dbReference type="InterPro" id="IPR005691">
    <property type="entry name" value="Tic20"/>
</dbReference>
<feature type="transmembrane region" description="Helical" evidence="7">
    <location>
        <begin position="225"/>
        <end position="248"/>
    </location>
</feature>
<keyword evidence="4" id="KW-1001">Plastid inner membrane</keyword>
<reference evidence="8 9" key="1">
    <citation type="submission" date="2017-11" db="EMBL/GenBank/DDBJ databases">
        <title>De-novo sequencing of pomegranate (Punica granatum L.) genome.</title>
        <authorList>
            <person name="Akparov Z."/>
            <person name="Amiraslanov A."/>
            <person name="Hajiyeva S."/>
            <person name="Abbasov M."/>
            <person name="Kaur K."/>
            <person name="Hamwieh A."/>
            <person name="Solovyev V."/>
            <person name="Salamov A."/>
            <person name="Braich B."/>
            <person name="Kosarev P."/>
            <person name="Mahmoud A."/>
            <person name="Hajiyev E."/>
            <person name="Babayeva S."/>
            <person name="Izzatullayeva V."/>
            <person name="Mammadov A."/>
            <person name="Mammadov A."/>
            <person name="Sharifova S."/>
            <person name="Ojaghi J."/>
            <person name="Eynullazada K."/>
            <person name="Bayramov B."/>
            <person name="Abdulazimova A."/>
            <person name="Shahmuradov I."/>
        </authorList>
    </citation>
    <scope>NUCLEOTIDE SEQUENCE [LARGE SCALE GENOMIC DNA]</scope>
    <source>
        <strain evidence="9">cv. AG2017</strain>
        <tissue evidence="8">Leaf</tissue>
    </source>
</reference>
<evidence type="ECO:0000256" key="1">
    <source>
        <dbReference type="ARBA" id="ARBA00004478"/>
    </source>
</evidence>
<organism evidence="8 9">
    <name type="scientific">Punica granatum</name>
    <name type="common">Pomegranate</name>
    <dbReference type="NCBI Taxonomy" id="22663"/>
    <lineage>
        <taxon>Eukaryota</taxon>
        <taxon>Viridiplantae</taxon>
        <taxon>Streptophyta</taxon>
        <taxon>Embryophyta</taxon>
        <taxon>Tracheophyta</taxon>
        <taxon>Spermatophyta</taxon>
        <taxon>Magnoliopsida</taxon>
        <taxon>eudicotyledons</taxon>
        <taxon>Gunneridae</taxon>
        <taxon>Pentapetalae</taxon>
        <taxon>rosids</taxon>
        <taxon>malvids</taxon>
        <taxon>Myrtales</taxon>
        <taxon>Lythraceae</taxon>
        <taxon>Punica</taxon>
    </lineage>
</organism>
<dbReference type="PANTHER" id="PTHR33510:SF12">
    <property type="entry name" value="PROTEIN TIC 20-IV, CHLOROPLASTIC"/>
    <property type="match status" value="1"/>
</dbReference>
<feature type="transmembrane region" description="Helical" evidence="7">
    <location>
        <begin position="300"/>
        <end position="319"/>
    </location>
</feature>
<evidence type="ECO:0000256" key="7">
    <source>
        <dbReference type="RuleBase" id="RU367003"/>
    </source>
</evidence>
<evidence type="ECO:0000313" key="9">
    <source>
        <dbReference type="Proteomes" id="UP000233551"/>
    </source>
</evidence>
<evidence type="ECO:0000313" key="8">
    <source>
        <dbReference type="EMBL" id="PKI64071.1"/>
    </source>
</evidence>
<dbReference type="PANTHER" id="PTHR33510">
    <property type="entry name" value="PROTEIN TIC 20-II, CHLOROPLASTIC"/>
    <property type="match status" value="1"/>
</dbReference>
<keyword evidence="7" id="KW-0150">Chloroplast</keyword>
<sequence>MTDVMFYMYALLPPPTASPPPADSFLSFFCADSVLQLEQEEACRWCRLDLHILFDRLFVRVCAPLDFEPSSDSEKMPMACVPDVIQKTTTPSLAPVILAANATSQWYANHRHRQWMKNPGARFKPTSSSCHFGRRGDSYSSLKLEVMYFACGHVYVSTVGGKPNEGKPVSRSSVAPASFFGTGRDESEGPRKVVLVKLRKRCCPRAYMDFPYRIPYPEVTKKPEWWWRTLACVPYLMALQLSDAAFFFQPLMERYEQFEFLSYYIPGAIRRLPSWFLMVYCFALYVGVVRNKQWPHFFRYHVMMGLLLENVLQIVWHVSNFMPLINYQGTFGMQYWAMVGFTYIILLLECVRSALAGMYVSIPFISDAAYLHTPYTRGDS</sequence>
<dbReference type="GO" id="GO:0009706">
    <property type="term" value="C:chloroplast inner membrane"/>
    <property type="evidence" value="ECO:0007669"/>
    <property type="project" value="UniProtKB-SubCell"/>
</dbReference>
<dbReference type="Pfam" id="PF16166">
    <property type="entry name" value="TIC20"/>
    <property type="match status" value="1"/>
</dbReference>
<accession>A0A2I0K693</accession>
<evidence type="ECO:0000256" key="4">
    <source>
        <dbReference type="ARBA" id="ARBA00022780"/>
    </source>
</evidence>
<name>A0A2I0K693_PUNGR</name>
<evidence type="ECO:0000256" key="3">
    <source>
        <dbReference type="ARBA" id="ARBA00022692"/>
    </source>
</evidence>
<comment type="subcellular location">
    <subcellularLocation>
        <location evidence="1">Plastid</location>
        <location evidence="1">Chloroplast inner membrane</location>
        <topology evidence="1">Multi-pass membrane protein</topology>
    </subcellularLocation>
    <subcellularLocation>
        <location evidence="7">Plastid</location>
        <location evidence="7">Chloroplast membrane</location>
        <topology evidence="7">Multi-pass membrane protein</topology>
    </subcellularLocation>
</comment>
<proteinExistence type="inferred from homology"/>
<keyword evidence="9" id="KW-1185">Reference proteome</keyword>
<dbReference type="EMBL" id="PGOL01000853">
    <property type="protein sequence ID" value="PKI64071.1"/>
    <property type="molecule type" value="Genomic_DNA"/>
</dbReference>
<feature type="transmembrane region" description="Helical" evidence="7">
    <location>
        <begin position="268"/>
        <end position="288"/>
    </location>
</feature>
<dbReference type="Proteomes" id="UP000233551">
    <property type="component" value="Unassembled WGS sequence"/>
</dbReference>
<comment type="similarity">
    <text evidence="2 7">Belongs to the Tic20 family.</text>
</comment>
<protein>
    <recommendedName>
        <fullName evidence="7">Protein TIC 20</fullName>
    </recommendedName>
</protein>
<keyword evidence="7" id="KW-0934">Plastid</keyword>
<evidence type="ECO:0000256" key="6">
    <source>
        <dbReference type="ARBA" id="ARBA00023136"/>
    </source>
</evidence>
<comment type="caution">
    <text evidence="8">The sequence shown here is derived from an EMBL/GenBank/DDBJ whole genome shotgun (WGS) entry which is preliminary data.</text>
</comment>
<evidence type="ECO:0000256" key="5">
    <source>
        <dbReference type="ARBA" id="ARBA00022989"/>
    </source>
</evidence>
<gene>
    <name evidence="8" type="ORF">CRG98_015515</name>
</gene>
<keyword evidence="6 7" id="KW-0472">Membrane</keyword>
<comment type="function">
    <text evidence="7">Involved in protein precursor import into chloroplasts.</text>
</comment>
<evidence type="ECO:0000256" key="2">
    <source>
        <dbReference type="ARBA" id="ARBA00009596"/>
    </source>
</evidence>